<sequence>MVKAQAGCSRTPTTLQPCSRTLAAMPSSAAPMSFPQITQPQLMIGEVTGAARHRGGDGAVRELSTGWGATGGRL</sequence>
<gene>
    <name evidence="2" type="ORF">GCM10010468_34110</name>
</gene>
<evidence type="ECO:0000313" key="2">
    <source>
        <dbReference type="EMBL" id="GAA3213783.1"/>
    </source>
</evidence>
<keyword evidence="3" id="KW-1185">Reference proteome</keyword>
<evidence type="ECO:0000256" key="1">
    <source>
        <dbReference type="SAM" id="MobiDB-lite"/>
    </source>
</evidence>
<comment type="caution">
    <text evidence="2">The sequence shown here is derived from an EMBL/GenBank/DDBJ whole genome shotgun (WGS) entry which is preliminary data.</text>
</comment>
<protein>
    <submittedName>
        <fullName evidence="2">Uncharacterized protein</fullName>
    </submittedName>
</protein>
<dbReference type="EMBL" id="BAAAUV010000007">
    <property type="protein sequence ID" value="GAA3213783.1"/>
    <property type="molecule type" value="Genomic_DNA"/>
</dbReference>
<proteinExistence type="predicted"/>
<accession>A0ABP6QFM7</accession>
<dbReference type="Proteomes" id="UP001501237">
    <property type="component" value="Unassembled WGS sequence"/>
</dbReference>
<name>A0ABP6QFM7_9ACTN</name>
<evidence type="ECO:0000313" key="3">
    <source>
        <dbReference type="Proteomes" id="UP001501237"/>
    </source>
</evidence>
<organism evidence="2 3">
    <name type="scientific">Actinocorallia longicatena</name>
    <dbReference type="NCBI Taxonomy" id="111803"/>
    <lineage>
        <taxon>Bacteria</taxon>
        <taxon>Bacillati</taxon>
        <taxon>Actinomycetota</taxon>
        <taxon>Actinomycetes</taxon>
        <taxon>Streptosporangiales</taxon>
        <taxon>Thermomonosporaceae</taxon>
        <taxon>Actinocorallia</taxon>
    </lineage>
</organism>
<reference evidence="3" key="1">
    <citation type="journal article" date="2019" name="Int. J. Syst. Evol. Microbiol.">
        <title>The Global Catalogue of Microorganisms (GCM) 10K type strain sequencing project: providing services to taxonomists for standard genome sequencing and annotation.</title>
        <authorList>
            <consortium name="The Broad Institute Genomics Platform"/>
            <consortium name="The Broad Institute Genome Sequencing Center for Infectious Disease"/>
            <person name="Wu L."/>
            <person name="Ma J."/>
        </authorList>
    </citation>
    <scope>NUCLEOTIDE SEQUENCE [LARGE SCALE GENOMIC DNA]</scope>
    <source>
        <strain evidence="3">JCM 9377</strain>
    </source>
</reference>
<feature type="region of interest" description="Disordered" evidence="1">
    <location>
        <begin position="51"/>
        <end position="74"/>
    </location>
</feature>